<gene>
    <name evidence="2" type="ORF">A9Q84_12095</name>
</gene>
<feature type="transmembrane region" description="Helical" evidence="1">
    <location>
        <begin position="67"/>
        <end position="87"/>
    </location>
</feature>
<evidence type="ECO:0000256" key="1">
    <source>
        <dbReference type="SAM" id="Phobius"/>
    </source>
</evidence>
<feature type="transmembrane region" description="Helical" evidence="1">
    <location>
        <begin position="99"/>
        <end position="117"/>
    </location>
</feature>
<feature type="transmembrane region" description="Helical" evidence="1">
    <location>
        <begin position="195"/>
        <end position="215"/>
    </location>
</feature>
<reference evidence="3" key="1">
    <citation type="journal article" date="2017" name="Proc. Natl. Acad. Sci. U.S.A.">
        <title>Simulation of Deepwater Horizon oil plume reveals substrate specialization within a complex community of hydrocarbon-degraders.</title>
        <authorList>
            <person name="Hu P."/>
            <person name="Dubinsky E.A."/>
            <person name="Probst A.J."/>
            <person name="Wang J."/>
            <person name="Sieber C.M.K."/>
            <person name="Tom L.M."/>
            <person name="Gardinali P."/>
            <person name="Banfield J.F."/>
            <person name="Atlas R.M."/>
            <person name="Andersen G.L."/>
        </authorList>
    </citation>
    <scope>NUCLEOTIDE SEQUENCE [LARGE SCALE GENOMIC DNA]</scope>
</reference>
<organism evidence="2 3">
    <name type="scientific">Halobacteriovorax marinus</name>
    <dbReference type="NCBI Taxonomy" id="97084"/>
    <lineage>
        <taxon>Bacteria</taxon>
        <taxon>Pseudomonadati</taxon>
        <taxon>Bdellovibrionota</taxon>
        <taxon>Bacteriovoracia</taxon>
        <taxon>Bacteriovoracales</taxon>
        <taxon>Halobacteriovoraceae</taxon>
        <taxon>Halobacteriovorax</taxon>
    </lineage>
</organism>
<keyword evidence="1" id="KW-0812">Transmembrane</keyword>
<keyword evidence="1" id="KW-0472">Membrane</keyword>
<evidence type="ECO:0000313" key="2">
    <source>
        <dbReference type="EMBL" id="OUR97066.1"/>
    </source>
</evidence>
<feature type="transmembrane region" description="Helical" evidence="1">
    <location>
        <begin position="12"/>
        <end position="29"/>
    </location>
</feature>
<dbReference type="NCBIfam" id="NF041646">
    <property type="entry name" value="VC0807_fam"/>
    <property type="match status" value="1"/>
</dbReference>
<comment type="caution">
    <text evidence="2">The sequence shown here is derived from an EMBL/GenBank/DDBJ whole genome shotgun (WGS) entry which is preliminary data.</text>
</comment>
<feature type="transmembrane region" description="Helical" evidence="1">
    <location>
        <begin position="41"/>
        <end position="60"/>
    </location>
</feature>
<evidence type="ECO:0008006" key="4">
    <source>
        <dbReference type="Google" id="ProtNLM"/>
    </source>
</evidence>
<sequence>MNEETAPQKKQENAFLNITLNVVLPSVILTKLSSDEYLGQLYSLILALSFPIGYGLWDYIKTKKINFFSGLGLFSVIMTGGIGLFNLDKNWMVAKETGIPFLMGIAVILSQFTKTPLVRTFLGQMIDLELIDKTFTEQGHDGLFEKNLRVASFLLAGTFFISALLNYILAVEILVGSPGTVEFNESLGKMTALSFPVISIPMVIMVGVIIGYLIMTIKKNSNLEIESIFKQ</sequence>
<proteinExistence type="predicted"/>
<dbReference type="Proteomes" id="UP000196531">
    <property type="component" value="Unassembled WGS sequence"/>
</dbReference>
<protein>
    <recommendedName>
        <fullName evidence="4">MFS transporter</fullName>
    </recommendedName>
</protein>
<accession>A0A1Y5F816</accession>
<keyword evidence="1" id="KW-1133">Transmembrane helix</keyword>
<name>A0A1Y5F816_9BACT</name>
<feature type="transmembrane region" description="Helical" evidence="1">
    <location>
        <begin position="153"/>
        <end position="175"/>
    </location>
</feature>
<evidence type="ECO:0000313" key="3">
    <source>
        <dbReference type="Proteomes" id="UP000196531"/>
    </source>
</evidence>
<dbReference type="EMBL" id="MAAO01000006">
    <property type="protein sequence ID" value="OUR97066.1"/>
    <property type="molecule type" value="Genomic_DNA"/>
</dbReference>
<dbReference type="AlphaFoldDB" id="A0A1Y5F816"/>